<evidence type="ECO:0000256" key="2">
    <source>
        <dbReference type="SAM" id="Phobius"/>
    </source>
</evidence>
<name>A0A1V1NXJ3_9BACT</name>
<comment type="caution">
    <text evidence="3">The sequence shown here is derived from an EMBL/GenBank/DDBJ whole genome shotgun (WGS) entry which is preliminary data.</text>
</comment>
<dbReference type="PANTHER" id="PTHR45982">
    <property type="entry name" value="REGULATOR OF CHROMOSOME CONDENSATION"/>
    <property type="match status" value="1"/>
</dbReference>
<evidence type="ECO:0008006" key="5">
    <source>
        <dbReference type="Google" id="ProtNLM"/>
    </source>
</evidence>
<dbReference type="Proteomes" id="UP000189670">
    <property type="component" value="Unassembled WGS sequence"/>
</dbReference>
<dbReference type="Gene3D" id="2.130.10.30">
    <property type="entry name" value="Regulator of chromosome condensation 1/beta-lactamase-inhibitor protein II"/>
    <property type="match status" value="1"/>
</dbReference>
<dbReference type="PROSITE" id="PS00626">
    <property type="entry name" value="RCC1_2"/>
    <property type="match status" value="1"/>
</dbReference>
<dbReference type="InterPro" id="IPR000408">
    <property type="entry name" value="Reg_chr_condens"/>
</dbReference>
<feature type="transmembrane region" description="Helical" evidence="2">
    <location>
        <begin position="63"/>
        <end position="81"/>
    </location>
</feature>
<keyword evidence="2" id="KW-1133">Transmembrane helix</keyword>
<dbReference type="PRINTS" id="PR00633">
    <property type="entry name" value="RCCNDNSATION"/>
</dbReference>
<feature type="compositionally biased region" description="Low complexity" evidence="1">
    <location>
        <begin position="18"/>
        <end position="28"/>
    </location>
</feature>
<gene>
    <name evidence="3" type="ORF">OMM_05223</name>
</gene>
<proteinExistence type="predicted"/>
<feature type="region of interest" description="Disordered" evidence="1">
    <location>
        <begin position="1"/>
        <end position="28"/>
    </location>
</feature>
<sequence>MAWSDPNYPTNYHDPNYQLHPTTTNPTTQLPQLCRGKGIGLSLIRIVGFVGDKKRRLSMKRNMIIVAFILSFILSTLAQATPIENQAVQISAGNSHSLVLKEDGSVWAWGGNNYGQLGDGSSTDKSKPVRVFALSNVTMIVAGGDHSLALKKDGSVWAWGRNNYGQLGDGSSTHKINR</sequence>
<evidence type="ECO:0000313" key="4">
    <source>
        <dbReference type="Proteomes" id="UP000189670"/>
    </source>
</evidence>
<dbReference type="PROSITE" id="PS50012">
    <property type="entry name" value="RCC1_3"/>
    <property type="match status" value="2"/>
</dbReference>
<accession>A0A1V1NXJ3</accession>
<dbReference type="InterPro" id="IPR009091">
    <property type="entry name" value="RCC1/BLIP-II"/>
</dbReference>
<evidence type="ECO:0000256" key="1">
    <source>
        <dbReference type="SAM" id="MobiDB-lite"/>
    </source>
</evidence>
<keyword evidence="2" id="KW-0472">Membrane</keyword>
<dbReference type="GO" id="GO:0005085">
    <property type="term" value="F:guanyl-nucleotide exchange factor activity"/>
    <property type="evidence" value="ECO:0007669"/>
    <property type="project" value="TreeGrafter"/>
</dbReference>
<dbReference type="SUPFAM" id="SSF50985">
    <property type="entry name" value="RCC1/BLIP-II"/>
    <property type="match status" value="1"/>
</dbReference>
<reference evidence="4" key="1">
    <citation type="submission" date="2012-11" db="EMBL/GenBank/DDBJ databases">
        <authorList>
            <person name="Lucero-Rivera Y.E."/>
            <person name="Tovar-Ramirez D."/>
        </authorList>
    </citation>
    <scope>NUCLEOTIDE SEQUENCE [LARGE SCALE GENOMIC DNA]</scope>
    <source>
        <strain evidence="4">Araruama</strain>
    </source>
</reference>
<dbReference type="PANTHER" id="PTHR45982:SF1">
    <property type="entry name" value="REGULATOR OF CHROMOSOME CONDENSATION"/>
    <property type="match status" value="1"/>
</dbReference>
<evidence type="ECO:0000313" key="3">
    <source>
        <dbReference type="EMBL" id="ETR67271.1"/>
    </source>
</evidence>
<keyword evidence="2" id="KW-0812">Transmembrane</keyword>
<protein>
    <recommendedName>
        <fullName evidence="5">Regulator of chromosome condensation RCC1</fullName>
    </recommendedName>
</protein>
<organism evidence="3 4">
    <name type="scientific">Candidatus Magnetoglobus multicellularis str. Araruama</name>
    <dbReference type="NCBI Taxonomy" id="890399"/>
    <lineage>
        <taxon>Bacteria</taxon>
        <taxon>Pseudomonadati</taxon>
        <taxon>Thermodesulfobacteriota</taxon>
        <taxon>Desulfobacteria</taxon>
        <taxon>Desulfobacterales</taxon>
        <taxon>Desulfobacteraceae</taxon>
        <taxon>Candidatus Magnetoglobus</taxon>
    </lineage>
</organism>
<dbReference type="InterPro" id="IPR051553">
    <property type="entry name" value="Ran_GTPase-activating"/>
</dbReference>
<dbReference type="GO" id="GO:0005737">
    <property type="term" value="C:cytoplasm"/>
    <property type="evidence" value="ECO:0007669"/>
    <property type="project" value="TreeGrafter"/>
</dbReference>
<dbReference type="Pfam" id="PF00415">
    <property type="entry name" value="RCC1"/>
    <property type="match status" value="2"/>
</dbReference>
<dbReference type="EMBL" id="ATBP01001469">
    <property type="protein sequence ID" value="ETR67271.1"/>
    <property type="molecule type" value="Genomic_DNA"/>
</dbReference>
<dbReference type="AlphaFoldDB" id="A0A1V1NXJ3"/>